<dbReference type="Proteomes" id="UP000322244">
    <property type="component" value="Unassembled WGS sequence"/>
</dbReference>
<evidence type="ECO:0000313" key="3">
    <source>
        <dbReference type="Proteomes" id="UP000322244"/>
    </source>
</evidence>
<dbReference type="EMBL" id="VLNY01000026">
    <property type="protein sequence ID" value="KAA0016557.1"/>
    <property type="molecule type" value="Genomic_DNA"/>
</dbReference>
<proteinExistence type="predicted"/>
<comment type="caution">
    <text evidence="2">The sequence shown here is derived from an EMBL/GenBank/DDBJ whole genome shotgun (WGS) entry which is preliminary data.</text>
</comment>
<reference evidence="2 3" key="1">
    <citation type="submission" date="2019-07" db="EMBL/GenBank/DDBJ databases">
        <title>Rhodococcus cavernicolus sp. nov., isolated from a cave.</title>
        <authorList>
            <person name="Lee S.D."/>
        </authorList>
    </citation>
    <scope>NUCLEOTIDE SEQUENCE [LARGE SCALE GENOMIC DNA]</scope>
    <source>
        <strain evidence="2 3">C1-24</strain>
    </source>
</reference>
<sequence length="136" mass="14569">MNTTDTTSRGVATPLSENTTPRGGPAVLDIGGDIGALVVIVPDELAGTEIEISPIDAAQSRTHTGVHPREFRTGSRLVALFPALHCGDYQLWHPHDDTLLATAHVVGDHVTQLDLSHVVAERAHTGDPEHHVHTHH</sequence>
<evidence type="ECO:0008006" key="4">
    <source>
        <dbReference type="Google" id="ProtNLM"/>
    </source>
</evidence>
<gene>
    <name evidence="2" type="ORF">FOY51_26050</name>
</gene>
<protein>
    <recommendedName>
        <fullName evidence="4">Phospholipase</fullName>
    </recommendedName>
</protein>
<name>A0A5A7S0V9_9NOCA</name>
<organism evidence="2 3">
    <name type="scientific">Antrihabitans cavernicola</name>
    <dbReference type="NCBI Taxonomy" id="2495913"/>
    <lineage>
        <taxon>Bacteria</taxon>
        <taxon>Bacillati</taxon>
        <taxon>Actinomycetota</taxon>
        <taxon>Actinomycetes</taxon>
        <taxon>Mycobacteriales</taxon>
        <taxon>Nocardiaceae</taxon>
        <taxon>Antrihabitans</taxon>
    </lineage>
</organism>
<evidence type="ECO:0000313" key="2">
    <source>
        <dbReference type="EMBL" id="KAA0016557.1"/>
    </source>
</evidence>
<keyword evidence="3" id="KW-1185">Reference proteome</keyword>
<dbReference type="OrthoDB" id="161020at2"/>
<evidence type="ECO:0000256" key="1">
    <source>
        <dbReference type="SAM" id="MobiDB-lite"/>
    </source>
</evidence>
<dbReference type="RefSeq" id="WP_149433182.1">
    <property type="nucleotide sequence ID" value="NZ_VLNY01000026.1"/>
</dbReference>
<accession>A0A5A7S0V9</accession>
<feature type="compositionally biased region" description="Polar residues" evidence="1">
    <location>
        <begin position="1"/>
        <end position="21"/>
    </location>
</feature>
<dbReference type="AlphaFoldDB" id="A0A5A7S0V9"/>
<feature type="region of interest" description="Disordered" evidence="1">
    <location>
        <begin position="1"/>
        <end position="24"/>
    </location>
</feature>